<dbReference type="EMBL" id="BMXB01000003">
    <property type="protein sequence ID" value="GHA34037.1"/>
    <property type="molecule type" value="Genomic_DNA"/>
</dbReference>
<gene>
    <name evidence="1" type="ORF">GCM10007103_14500</name>
</gene>
<evidence type="ECO:0000313" key="2">
    <source>
        <dbReference type="Proteomes" id="UP000610456"/>
    </source>
</evidence>
<keyword evidence="2" id="KW-1185">Reference proteome</keyword>
<protein>
    <submittedName>
        <fullName evidence="1">Uncharacterized protein</fullName>
    </submittedName>
</protein>
<name>A0A918SD20_9FLAO</name>
<sequence>MASFALRFSFKFTVGFVLSDLDPDFPFTIVLFKIIYYNPTSYSQLEEENYITPN</sequence>
<comment type="caution">
    <text evidence="1">The sequence shown here is derived from an EMBL/GenBank/DDBJ whole genome shotgun (WGS) entry which is preliminary data.</text>
</comment>
<reference evidence="1" key="1">
    <citation type="journal article" date="2014" name="Int. J. Syst. Evol. Microbiol.">
        <title>Complete genome sequence of Corynebacterium casei LMG S-19264T (=DSM 44701T), isolated from a smear-ripened cheese.</title>
        <authorList>
            <consortium name="US DOE Joint Genome Institute (JGI-PGF)"/>
            <person name="Walter F."/>
            <person name="Albersmeier A."/>
            <person name="Kalinowski J."/>
            <person name="Ruckert C."/>
        </authorList>
    </citation>
    <scope>NUCLEOTIDE SEQUENCE</scope>
    <source>
        <strain evidence="1">KCTC 12719</strain>
    </source>
</reference>
<organism evidence="1 2">
    <name type="scientific">Salinimicrobium marinum</name>
    <dbReference type="NCBI Taxonomy" id="680283"/>
    <lineage>
        <taxon>Bacteria</taxon>
        <taxon>Pseudomonadati</taxon>
        <taxon>Bacteroidota</taxon>
        <taxon>Flavobacteriia</taxon>
        <taxon>Flavobacteriales</taxon>
        <taxon>Flavobacteriaceae</taxon>
        <taxon>Salinimicrobium</taxon>
    </lineage>
</organism>
<dbReference type="Proteomes" id="UP000610456">
    <property type="component" value="Unassembled WGS sequence"/>
</dbReference>
<evidence type="ECO:0000313" key="1">
    <source>
        <dbReference type="EMBL" id="GHA34037.1"/>
    </source>
</evidence>
<proteinExistence type="predicted"/>
<reference evidence="1" key="2">
    <citation type="submission" date="2020-09" db="EMBL/GenBank/DDBJ databases">
        <authorList>
            <person name="Sun Q."/>
            <person name="Kim S."/>
        </authorList>
    </citation>
    <scope>NUCLEOTIDE SEQUENCE</scope>
    <source>
        <strain evidence="1">KCTC 12719</strain>
    </source>
</reference>
<dbReference type="AlphaFoldDB" id="A0A918SD20"/>
<accession>A0A918SD20</accession>